<evidence type="ECO:0000313" key="3">
    <source>
        <dbReference type="EMBL" id="KAE9289592.1"/>
    </source>
</evidence>
<evidence type="ECO:0000313" key="4">
    <source>
        <dbReference type="Proteomes" id="UP000429607"/>
    </source>
</evidence>
<accession>A0A6A4CE32</accession>
<feature type="compositionally biased region" description="Polar residues" evidence="1">
    <location>
        <begin position="61"/>
        <end position="75"/>
    </location>
</feature>
<organism evidence="3 5">
    <name type="scientific">Phytophthora rubi</name>
    <dbReference type="NCBI Taxonomy" id="129364"/>
    <lineage>
        <taxon>Eukaryota</taxon>
        <taxon>Sar</taxon>
        <taxon>Stramenopiles</taxon>
        <taxon>Oomycota</taxon>
        <taxon>Peronosporomycetes</taxon>
        <taxon>Peronosporales</taxon>
        <taxon>Peronosporaceae</taxon>
        <taxon>Phytophthora</taxon>
    </lineage>
</organism>
<dbReference type="AlphaFoldDB" id="A0A6A4CE32"/>
<evidence type="ECO:0000313" key="5">
    <source>
        <dbReference type="Proteomes" id="UP000434957"/>
    </source>
</evidence>
<dbReference type="Proteomes" id="UP000429607">
    <property type="component" value="Unassembled WGS sequence"/>
</dbReference>
<feature type="region of interest" description="Disordered" evidence="1">
    <location>
        <begin position="251"/>
        <end position="313"/>
    </location>
</feature>
<feature type="compositionally biased region" description="Basic residues" evidence="1">
    <location>
        <begin position="164"/>
        <end position="175"/>
    </location>
</feature>
<name>A0A6A4CE32_9STRA</name>
<feature type="region of interest" description="Disordered" evidence="1">
    <location>
        <begin position="53"/>
        <end position="175"/>
    </location>
</feature>
<dbReference type="EMBL" id="QXFT01003078">
    <property type="protein sequence ID" value="KAE9289592.1"/>
    <property type="molecule type" value="Genomic_DNA"/>
</dbReference>
<feature type="region of interest" description="Disordered" evidence="1">
    <location>
        <begin position="334"/>
        <end position="377"/>
    </location>
</feature>
<feature type="compositionally biased region" description="Polar residues" evidence="1">
    <location>
        <begin position="120"/>
        <end position="142"/>
    </location>
</feature>
<dbReference type="EMBL" id="QXFV01003119">
    <property type="protein sequence ID" value="KAE8979789.1"/>
    <property type="molecule type" value="Genomic_DNA"/>
</dbReference>
<dbReference type="Proteomes" id="UP000434957">
    <property type="component" value="Unassembled WGS sequence"/>
</dbReference>
<feature type="compositionally biased region" description="Acidic residues" evidence="1">
    <location>
        <begin position="196"/>
        <end position="210"/>
    </location>
</feature>
<evidence type="ECO:0000313" key="2">
    <source>
        <dbReference type="EMBL" id="KAE8979789.1"/>
    </source>
</evidence>
<sequence length="395" mass="42412">MAGKVEMKTPPSSMDFQVNSLQALVDLLSKQQMEQQPQNKLLAVAEIEFGTEARVEKESDQTSNADLAANLSRQKGTSHGKSMHQDAEGFYTKESKKSKAAKGKAAMPNVEDSLSDEADTNGTVDVTVPNSTASLKPVSTPTEAKGKVTKSKPVPNHRTESKGKRQNGKMHRNPAKRFEQFQRHEALGQFGVLADTDSDEGDSDDMDVDDEAARYESPTSGIGQDDAPYAFPATQDASMVVEVGQTAAPAHAVDAPMTTVEPMEGVEDGDQTTHRDKVKKGKARGNQKHSRRPKQAATGAGLPKGALKGMQTSMANYMHHASATVAYAKTDEEVTAAGTKNSTESDVIIPDTPDSQEDLTIGDTRSGNDAGDNDLPIQIGQWLQSFQGSERKPLN</sequence>
<proteinExistence type="predicted"/>
<feature type="compositionally biased region" description="Basic residues" evidence="1">
    <location>
        <begin position="276"/>
        <end position="294"/>
    </location>
</feature>
<reference evidence="3 5" key="1">
    <citation type="submission" date="2018-08" db="EMBL/GenBank/DDBJ databases">
        <title>Genomic investigation of the strawberry pathogen Phytophthora fragariae indicates pathogenicity is determined by transcriptional variation in three key races.</title>
        <authorList>
            <person name="Adams T.M."/>
            <person name="Armitage A.D."/>
            <person name="Sobczyk M.K."/>
            <person name="Bates H.J."/>
            <person name="Dunwell J.M."/>
            <person name="Nellist C.F."/>
            <person name="Harrison R.J."/>
        </authorList>
    </citation>
    <scope>NUCLEOTIDE SEQUENCE [LARGE SCALE GENOMIC DNA]</scope>
    <source>
        <strain evidence="2 4">SCRP249</strain>
        <strain evidence="3 5">SCRP333</strain>
    </source>
</reference>
<feature type="region of interest" description="Disordered" evidence="1">
    <location>
        <begin position="192"/>
        <end position="230"/>
    </location>
</feature>
<gene>
    <name evidence="2" type="ORF">PR001_g24452</name>
    <name evidence="3" type="ORF">PR003_g25516</name>
</gene>
<comment type="caution">
    <text evidence="3">The sequence shown here is derived from an EMBL/GenBank/DDBJ whole genome shotgun (WGS) entry which is preliminary data.</text>
</comment>
<feature type="compositionally biased region" description="Basic and acidic residues" evidence="1">
    <location>
        <begin position="83"/>
        <end position="97"/>
    </location>
</feature>
<protein>
    <submittedName>
        <fullName evidence="3">Uncharacterized protein</fullName>
    </submittedName>
</protein>
<evidence type="ECO:0000256" key="1">
    <source>
        <dbReference type="SAM" id="MobiDB-lite"/>
    </source>
</evidence>
<keyword evidence="5" id="KW-1185">Reference proteome</keyword>